<proteinExistence type="predicted"/>
<name>A0A183GRJ4_HELPZ</name>
<evidence type="ECO:0000313" key="3">
    <source>
        <dbReference type="EMBL" id="VDP50458.1"/>
    </source>
</evidence>
<dbReference type="WBParaSite" id="HPBE_0002531401-mRNA-1">
    <property type="protein sequence ID" value="HPBE_0002531401-mRNA-1"/>
    <property type="gene ID" value="HPBE_0002531401"/>
</dbReference>
<reference evidence="3 4" key="1">
    <citation type="submission" date="2018-11" db="EMBL/GenBank/DDBJ databases">
        <authorList>
            <consortium name="Pathogen Informatics"/>
        </authorList>
    </citation>
    <scope>NUCLEOTIDE SEQUENCE [LARGE SCALE GENOMIC DNA]</scope>
</reference>
<keyword evidence="1" id="KW-1015">Disulfide bond</keyword>
<keyword evidence="2" id="KW-0732">Signal</keyword>
<organism evidence="4 5">
    <name type="scientific">Heligmosomoides polygyrus</name>
    <name type="common">Parasitic roundworm</name>
    <dbReference type="NCBI Taxonomy" id="6339"/>
    <lineage>
        <taxon>Eukaryota</taxon>
        <taxon>Metazoa</taxon>
        <taxon>Ecdysozoa</taxon>
        <taxon>Nematoda</taxon>
        <taxon>Chromadorea</taxon>
        <taxon>Rhabditida</taxon>
        <taxon>Rhabditina</taxon>
        <taxon>Rhabditomorpha</taxon>
        <taxon>Strongyloidea</taxon>
        <taxon>Heligmosomidae</taxon>
        <taxon>Heligmosomoides</taxon>
    </lineage>
</organism>
<accession>A0A183GRJ4</accession>
<evidence type="ECO:0000313" key="5">
    <source>
        <dbReference type="WBParaSite" id="HPBE_0002531401-mRNA-1"/>
    </source>
</evidence>
<feature type="signal peptide" evidence="2">
    <location>
        <begin position="1"/>
        <end position="16"/>
    </location>
</feature>
<evidence type="ECO:0000256" key="1">
    <source>
        <dbReference type="ARBA" id="ARBA00023157"/>
    </source>
</evidence>
<dbReference type="EMBL" id="UZAH01037710">
    <property type="protein sequence ID" value="VDP50458.1"/>
    <property type="molecule type" value="Genomic_DNA"/>
</dbReference>
<evidence type="ECO:0000256" key="2">
    <source>
        <dbReference type="SAM" id="SignalP"/>
    </source>
</evidence>
<gene>
    <name evidence="3" type="ORF">HPBE_LOCUS25313</name>
</gene>
<dbReference type="SUPFAM" id="SSF57535">
    <property type="entry name" value="Complement control module/SCR domain"/>
    <property type="match status" value="1"/>
</dbReference>
<accession>A0A3P8EU62</accession>
<dbReference type="PROSITE" id="PS51257">
    <property type="entry name" value="PROKAR_LIPOPROTEIN"/>
    <property type="match status" value="1"/>
</dbReference>
<protein>
    <submittedName>
        <fullName evidence="5">Sushi domain-containing protein</fullName>
    </submittedName>
</protein>
<dbReference type="Proteomes" id="UP000050761">
    <property type="component" value="Unassembled WGS sequence"/>
</dbReference>
<dbReference type="InterPro" id="IPR035976">
    <property type="entry name" value="Sushi/SCR/CCP_sf"/>
</dbReference>
<reference evidence="5" key="2">
    <citation type="submission" date="2019-09" db="UniProtKB">
        <authorList>
            <consortium name="WormBaseParasite"/>
        </authorList>
    </citation>
    <scope>IDENTIFICATION</scope>
</reference>
<evidence type="ECO:0000313" key="4">
    <source>
        <dbReference type="Proteomes" id="UP000050761"/>
    </source>
</evidence>
<feature type="chain" id="PRO_5044552202" evidence="2">
    <location>
        <begin position="17"/>
        <end position="248"/>
    </location>
</feature>
<sequence>MYRIILTLGFLTFINAASLGCKFTDVEKDKGYTGMLVGGKRRESAANGQKVELVCGRGNHNYTCKSGILTEESYRQGRCGCEGILQMLLDKPKDSPMYDSVTYDPTPNTPTTVGKDGIWNGVDYRNGSTVRPYCDTGPIINGSPKAVCVSGKWVPKLGDCPKMCSISSLKENGKFLNVTATTTGDELNPRPREQTLIPIVRKVDKDKVQHGVKVVALCKAKYSTTAAENVQKFECDNGKWKPKPVPCS</sequence>
<dbReference type="Gene3D" id="2.10.70.10">
    <property type="entry name" value="Complement Module, domain 1"/>
    <property type="match status" value="1"/>
</dbReference>
<keyword evidence="4" id="KW-1185">Reference proteome</keyword>
<dbReference type="AlphaFoldDB" id="A0A183GRJ4"/>